<comment type="caution">
    <text evidence="2">The sequence shown here is derived from an EMBL/GenBank/DDBJ whole genome shotgun (WGS) entry which is preliminary data.</text>
</comment>
<dbReference type="EMBL" id="NMUH01004515">
    <property type="protein sequence ID" value="MQM09925.1"/>
    <property type="molecule type" value="Genomic_DNA"/>
</dbReference>
<evidence type="ECO:0000313" key="2">
    <source>
        <dbReference type="EMBL" id="MQM09925.1"/>
    </source>
</evidence>
<organism evidence="2 3">
    <name type="scientific">Colocasia esculenta</name>
    <name type="common">Wild taro</name>
    <name type="synonym">Arum esculentum</name>
    <dbReference type="NCBI Taxonomy" id="4460"/>
    <lineage>
        <taxon>Eukaryota</taxon>
        <taxon>Viridiplantae</taxon>
        <taxon>Streptophyta</taxon>
        <taxon>Embryophyta</taxon>
        <taxon>Tracheophyta</taxon>
        <taxon>Spermatophyta</taxon>
        <taxon>Magnoliopsida</taxon>
        <taxon>Liliopsida</taxon>
        <taxon>Araceae</taxon>
        <taxon>Aroideae</taxon>
        <taxon>Colocasieae</taxon>
        <taxon>Colocasia</taxon>
    </lineage>
</organism>
<reference evidence="2" key="1">
    <citation type="submission" date="2017-07" db="EMBL/GenBank/DDBJ databases">
        <title>Taro Niue Genome Assembly and Annotation.</title>
        <authorList>
            <person name="Atibalentja N."/>
            <person name="Keating K."/>
            <person name="Fields C.J."/>
        </authorList>
    </citation>
    <scope>NUCLEOTIDE SEQUENCE</scope>
    <source>
        <strain evidence="2">Niue_2</strain>
        <tissue evidence="2">Leaf</tissue>
    </source>
</reference>
<dbReference type="Proteomes" id="UP000652761">
    <property type="component" value="Unassembled WGS sequence"/>
</dbReference>
<feature type="region of interest" description="Disordered" evidence="1">
    <location>
        <begin position="1"/>
        <end position="69"/>
    </location>
</feature>
<protein>
    <submittedName>
        <fullName evidence="2">Uncharacterized protein</fullName>
    </submittedName>
</protein>
<feature type="compositionally biased region" description="Low complexity" evidence="1">
    <location>
        <begin position="1"/>
        <end position="29"/>
    </location>
</feature>
<accession>A0A843WZC0</accession>
<evidence type="ECO:0000313" key="3">
    <source>
        <dbReference type="Proteomes" id="UP000652761"/>
    </source>
</evidence>
<sequence>MVHGARSGSSSGRSSRGRGLFVASASSPSSAPPPIAVATGPSSVSPPVAVGSGQSTPSPHTVVGPVPEDAVSLQEGGGSFYDSTLREVQEFVSVTPRRGISELDYSY</sequence>
<gene>
    <name evidence="2" type="ORF">Taro_042807</name>
</gene>
<dbReference type="AlphaFoldDB" id="A0A843WZC0"/>
<name>A0A843WZC0_COLES</name>
<feature type="compositionally biased region" description="Low complexity" evidence="1">
    <location>
        <begin position="36"/>
        <end position="53"/>
    </location>
</feature>
<proteinExistence type="predicted"/>
<evidence type="ECO:0000256" key="1">
    <source>
        <dbReference type="SAM" id="MobiDB-lite"/>
    </source>
</evidence>
<keyword evidence="3" id="KW-1185">Reference proteome</keyword>